<evidence type="ECO:0000313" key="2">
    <source>
        <dbReference type="EMBL" id="KKR71170.1"/>
    </source>
</evidence>
<protein>
    <submittedName>
        <fullName evidence="2">Uncharacterized protein</fullName>
    </submittedName>
</protein>
<keyword evidence="1" id="KW-0812">Transmembrane</keyword>
<organism evidence="2 3">
    <name type="scientific">Candidatus Roizmanbacteria bacterium GW2011_GWB1_40_7</name>
    <dbReference type="NCBI Taxonomy" id="1618482"/>
    <lineage>
        <taxon>Bacteria</taxon>
        <taxon>Candidatus Roizmaniibacteriota</taxon>
    </lineage>
</organism>
<dbReference type="AlphaFoldDB" id="A0A0G0VGJ7"/>
<evidence type="ECO:0000313" key="3">
    <source>
        <dbReference type="Proteomes" id="UP000034664"/>
    </source>
</evidence>
<feature type="transmembrane region" description="Helical" evidence="1">
    <location>
        <begin position="7"/>
        <end position="30"/>
    </location>
</feature>
<reference evidence="2 3" key="1">
    <citation type="journal article" date="2015" name="Nature">
        <title>rRNA introns, odd ribosomes, and small enigmatic genomes across a large radiation of phyla.</title>
        <authorList>
            <person name="Brown C.T."/>
            <person name="Hug L.A."/>
            <person name="Thomas B.C."/>
            <person name="Sharon I."/>
            <person name="Castelle C.J."/>
            <person name="Singh A."/>
            <person name="Wilkins M.J."/>
            <person name="Williams K.H."/>
            <person name="Banfield J.F."/>
        </authorList>
    </citation>
    <scope>NUCLEOTIDE SEQUENCE [LARGE SCALE GENOMIC DNA]</scope>
</reference>
<keyword evidence="1" id="KW-0472">Membrane</keyword>
<evidence type="ECO:0000256" key="1">
    <source>
        <dbReference type="SAM" id="Phobius"/>
    </source>
</evidence>
<dbReference type="Proteomes" id="UP000034664">
    <property type="component" value="Unassembled WGS sequence"/>
</dbReference>
<dbReference type="EMBL" id="LBZM01000034">
    <property type="protein sequence ID" value="KKR71170.1"/>
    <property type="molecule type" value="Genomic_DNA"/>
</dbReference>
<accession>A0A0G0VGJ7</accession>
<gene>
    <name evidence="2" type="ORF">UU14_C0034G0014</name>
</gene>
<proteinExistence type="predicted"/>
<sequence>MSRWIRALIGVIVVVIVVELFYVLVVTNLFSNKSSSENLYTSPYDVQERTITIRSDIPSIQAQLNDESYLKTRLDDLNFWEGEKRIYETHSVIYEDIYTLEIIVTDQEQPINKVIHVVDGKERMSFSTGLLYDTKDRKLTMYLQIHPDLLYDLNTAEEGLSSIMVRRLYGIKNDVSESQDLEYMKENRPEPFIQLTRTR</sequence>
<keyword evidence="1" id="KW-1133">Transmembrane helix</keyword>
<name>A0A0G0VGJ7_9BACT</name>
<comment type="caution">
    <text evidence="2">The sequence shown here is derived from an EMBL/GenBank/DDBJ whole genome shotgun (WGS) entry which is preliminary data.</text>
</comment>